<reference evidence="2" key="1">
    <citation type="journal article" date="2019" name="Plant J.">
        <title>Chlorella vulgaris genome assembly and annotation reveals the molecular basis for metabolic acclimation to high light conditions.</title>
        <authorList>
            <person name="Cecchin M."/>
            <person name="Marcolungo L."/>
            <person name="Rossato M."/>
            <person name="Girolomoni L."/>
            <person name="Cosentino E."/>
            <person name="Cuine S."/>
            <person name="Li-Beisson Y."/>
            <person name="Delledonne M."/>
            <person name="Ballottari M."/>
        </authorList>
    </citation>
    <scope>NUCLEOTIDE SEQUENCE</scope>
    <source>
        <strain evidence="2">211/11P</strain>
    </source>
</reference>
<evidence type="ECO:0000313" key="3">
    <source>
        <dbReference type="Proteomes" id="UP001055712"/>
    </source>
</evidence>
<comment type="caution">
    <text evidence="2">The sequence shown here is derived from an EMBL/GenBank/DDBJ whole genome shotgun (WGS) entry which is preliminary data.</text>
</comment>
<protein>
    <recommendedName>
        <fullName evidence="4">DNA-binding protein RHL1</fullName>
    </recommendedName>
</protein>
<reference evidence="2" key="2">
    <citation type="submission" date="2020-11" db="EMBL/GenBank/DDBJ databases">
        <authorList>
            <person name="Cecchin M."/>
            <person name="Marcolungo L."/>
            <person name="Rossato M."/>
            <person name="Girolomoni L."/>
            <person name="Cosentino E."/>
            <person name="Cuine S."/>
            <person name="Li-Beisson Y."/>
            <person name="Delledonne M."/>
            <person name="Ballottari M."/>
        </authorList>
    </citation>
    <scope>NUCLEOTIDE SEQUENCE</scope>
    <source>
        <strain evidence="2">211/11P</strain>
        <tissue evidence="2">Whole cell</tissue>
    </source>
</reference>
<feature type="region of interest" description="Disordered" evidence="1">
    <location>
        <begin position="1"/>
        <end position="22"/>
    </location>
</feature>
<dbReference type="Proteomes" id="UP001055712">
    <property type="component" value="Unassembled WGS sequence"/>
</dbReference>
<feature type="compositionally biased region" description="Acidic residues" evidence="1">
    <location>
        <begin position="201"/>
        <end position="212"/>
    </location>
</feature>
<evidence type="ECO:0008006" key="4">
    <source>
        <dbReference type="Google" id="ProtNLM"/>
    </source>
</evidence>
<feature type="compositionally biased region" description="Low complexity" evidence="1">
    <location>
        <begin position="360"/>
        <end position="372"/>
    </location>
</feature>
<feature type="compositionally biased region" description="Gly residues" evidence="1">
    <location>
        <begin position="185"/>
        <end position="197"/>
    </location>
</feature>
<dbReference type="PANTHER" id="PTHR35698:SF2">
    <property type="entry name" value="DNA-BINDING PROTEIN RHL1"/>
    <property type="match status" value="1"/>
</dbReference>
<gene>
    <name evidence="2" type="ORF">D9Q98_009828</name>
</gene>
<feature type="compositionally biased region" description="Low complexity" evidence="1">
    <location>
        <begin position="414"/>
        <end position="430"/>
    </location>
</feature>
<feature type="region of interest" description="Disordered" evidence="1">
    <location>
        <begin position="180"/>
        <end position="442"/>
    </location>
</feature>
<feature type="compositionally biased region" description="Basic and acidic residues" evidence="1">
    <location>
        <begin position="393"/>
        <end position="405"/>
    </location>
</feature>
<feature type="compositionally biased region" description="Low complexity" evidence="1">
    <location>
        <begin position="314"/>
        <end position="343"/>
    </location>
</feature>
<feature type="compositionally biased region" description="Low complexity" evidence="1">
    <location>
        <begin position="1"/>
        <end position="16"/>
    </location>
</feature>
<keyword evidence="3" id="KW-1185">Reference proteome</keyword>
<accession>A0A9D4YSH7</accession>
<dbReference type="PANTHER" id="PTHR35698">
    <property type="entry name" value="DNA-BINDING PROTEIN RHL1"/>
    <property type="match status" value="1"/>
</dbReference>
<organism evidence="2 3">
    <name type="scientific">Chlorella vulgaris</name>
    <name type="common">Green alga</name>
    <dbReference type="NCBI Taxonomy" id="3077"/>
    <lineage>
        <taxon>Eukaryota</taxon>
        <taxon>Viridiplantae</taxon>
        <taxon>Chlorophyta</taxon>
        <taxon>core chlorophytes</taxon>
        <taxon>Trebouxiophyceae</taxon>
        <taxon>Chlorellales</taxon>
        <taxon>Chlorellaceae</taxon>
        <taxon>Chlorella clade</taxon>
        <taxon>Chlorella</taxon>
    </lineage>
</organism>
<dbReference type="EMBL" id="SIDB01000014">
    <property type="protein sequence ID" value="KAI3423995.1"/>
    <property type="molecule type" value="Genomic_DNA"/>
</dbReference>
<sequence length="442" mass="46359">MAPKAAAKAAKAAQDAAEPDAVESRRLQDAAFDAGVLSRTRRLSSTILPPTKLMLRADGKDITKKASHRKGRYLLVFNFQLAPAAAGKLGTLTHLDSKNPVLYLDFPLGRYKLFGTLVFPRNKYLVLKMGQKEVLCEDVLDSMVVFSEGWWVGTAEENPKEKKLPEPDWLAQPAVHQKYDFSGRGTAGGGGAAGGGTAADVAEEEDEDEDEGPASQRPTRRARQAAGGKRLRYHEDSGGAEDSDDADSDEAAPRKLQRLGGQKQQRKAQARQEPESHPIDLAASDSDGAAKDPLAARAPKPAQATLDGFLKRTGQAAKPAAKQSAKPKAAAATATAKPAAKAAAGKRRAAAQSDSEDGSLDAADGGSSSSSGKEVDDDDAPPSSARPRSQRRAAGEAAKRLRIGDDSEDEDEAAGAASSADEDSGGASEGSESEGDEYKPSD</sequence>
<dbReference type="InterPro" id="IPR038859">
    <property type="entry name" value="RHL1"/>
</dbReference>
<evidence type="ECO:0000313" key="2">
    <source>
        <dbReference type="EMBL" id="KAI3423995.1"/>
    </source>
</evidence>
<dbReference type="GO" id="GO:0003677">
    <property type="term" value="F:DNA binding"/>
    <property type="evidence" value="ECO:0007669"/>
    <property type="project" value="InterPro"/>
</dbReference>
<feature type="compositionally biased region" description="Acidic residues" evidence="1">
    <location>
        <begin position="238"/>
        <end position="250"/>
    </location>
</feature>
<dbReference type="OrthoDB" id="515492at2759"/>
<name>A0A9D4YSH7_CHLVU</name>
<dbReference type="AlphaFoldDB" id="A0A9D4YSH7"/>
<proteinExistence type="predicted"/>
<dbReference type="GO" id="GO:0042023">
    <property type="term" value="P:DNA endoreduplication"/>
    <property type="evidence" value="ECO:0007669"/>
    <property type="project" value="InterPro"/>
</dbReference>
<evidence type="ECO:0000256" key="1">
    <source>
        <dbReference type="SAM" id="MobiDB-lite"/>
    </source>
</evidence>